<sequence>MITRPTIFLLACLVFLAIVVEAQTFVGCYQSISPTGNDPASTSVTSEAACYTYCSPTASTAPYMYYNSGGSCVCSAVAPAQSKIIQGSDNTGTCPSTAYRASKLVTTFQFNGCSPSANPSSDQSFMVSSPGECFSSCASSGQAAFSPRSNTADTQLYCLCAPSNDVFSPTDDSRTCGYSSFFLYNHNAASSASGIARRQMREKLHSIRRQNSKPNFCPRNMKACNIPNSIAYECIDTTSELESCGGCMFGEYGDLHEIATGTDCSAMRGAILGGTTCQDSACQALACKKGFALLRGVCTPKKD</sequence>
<gene>
    <name evidence="3" type="ORF">I206_05572</name>
    <name evidence="4" type="ORF">I206_106882</name>
</gene>
<dbReference type="Proteomes" id="UP000094020">
    <property type="component" value="Chromosome 10"/>
</dbReference>
<name>A0A1B9HZZ1_9TREE</name>
<reference evidence="3" key="3">
    <citation type="submission" date="2016-07" db="EMBL/GenBank/DDBJ databases">
        <title>Evolution of pathogenesis and genome organization in the Tremellales.</title>
        <authorList>
            <person name="Cuomo C."/>
            <person name="Litvintseva A."/>
            <person name="Heitman J."/>
            <person name="Chen Y."/>
            <person name="Sun S."/>
            <person name="Springer D."/>
            <person name="Dromer F."/>
            <person name="Young S."/>
            <person name="Zeng Q."/>
            <person name="Chapman S."/>
            <person name="Gujja S."/>
            <person name="Saif S."/>
            <person name="Birren B."/>
        </authorList>
    </citation>
    <scope>NUCLEOTIDE SEQUENCE</scope>
    <source>
        <strain evidence="3">CBS 10737</strain>
    </source>
</reference>
<feature type="domain" description="Protein CPL1-like" evidence="2">
    <location>
        <begin position="232"/>
        <end position="293"/>
    </location>
</feature>
<evidence type="ECO:0000313" key="5">
    <source>
        <dbReference type="Proteomes" id="UP000094020"/>
    </source>
</evidence>
<accession>A0A1B9HZZ1</accession>
<dbReference type="EMBL" id="CP144528">
    <property type="protein sequence ID" value="WWC72918.1"/>
    <property type="molecule type" value="Genomic_DNA"/>
</dbReference>
<dbReference type="RefSeq" id="XP_019010010.1">
    <property type="nucleotide sequence ID" value="XM_019157292.1"/>
</dbReference>
<reference evidence="3" key="1">
    <citation type="submission" date="2013-07" db="EMBL/GenBank/DDBJ databases">
        <title>The Genome Sequence of Cryptococcus pinus CBS10737.</title>
        <authorList>
            <consortium name="The Broad Institute Genome Sequencing Platform"/>
            <person name="Cuomo C."/>
            <person name="Litvintseva A."/>
            <person name="Chen Y."/>
            <person name="Heitman J."/>
            <person name="Sun S."/>
            <person name="Springer D."/>
            <person name="Dromer F."/>
            <person name="Young S.K."/>
            <person name="Zeng Q."/>
            <person name="Gargeya S."/>
            <person name="Fitzgerald M."/>
            <person name="Abouelleil A."/>
            <person name="Alvarado L."/>
            <person name="Berlin A.M."/>
            <person name="Chapman S.B."/>
            <person name="Dewar J."/>
            <person name="Goldberg J."/>
            <person name="Griggs A."/>
            <person name="Gujja S."/>
            <person name="Hansen M."/>
            <person name="Howarth C."/>
            <person name="Imamovic A."/>
            <person name="Larimer J."/>
            <person name="McCowan C."/>
            <person name="Murphy C."/>
            <person name="Pearson M."/>
            <person name="Priest M."/>
            <person name="Roberts A."/>
            <person name="Saif S."/>
            <person name="Shea T."/>
            <person name="Sykes S."/>
            <person name="Wortman J."/>
            <person name="Nusbaum C."/>
            <person name="Birren B."/>
        </authorList>
    </citation>
    <scope>NUCLEOTIDE SEQUENCE [LARGE SCALE GENOMIC DNA]</scope>
    <source>
        <strain evidence="3">CBS 10737</strain>
    </source>
</reference>
<evidence type="ECO:0000259" key="2">
    <source>
        <dbReference type="Pfam" id="PF21671"/>
    </source>
</evidence>
<keyword evidence="5" id="KW-1185">Reference proteome</keyword>
<reference evidence="4" key="2">
    <citation type="submission" date="2013-07" db="EMBL/GenBank/DDBJ databases">
        <authorList>
            <consortium name="The Broad Institute Genome Sequencing Platform"/>
            <person name="Cuomo C."/>
            <person name="Litvintseva A."/>
            <person name="Chen Y."/>
            <person name="Heitman J."/>
            <person name="Sun S."/>
            <person name="Springer D."/>
            <person name="Dromer F."/>
            <person name="Young S.K."/>
            <person name="Zeng Q."/>
            <person name="Gargeya S."/>
            <person name="Fitzgerald M."/>
            <person name="Abouelleil A."/>
            <person name="Alvarado L."/>
            <person name="Berlin A.M."/>
            <person name="Chapman S.B."/>
            <person name="Dewar J."/>
            <person name="Goldberg J."/>
            <person name="Griggs A."/>
            <person name="Gujja S."/>
            <person name="Hansen M."/>
            <person name="Howarth C."/>
            <person name="Imamovic A."/>
            <person name="Larimer J."/>
            <person name="McCowan C."/>
            <person name="Murphy C."/>
            <person name="Pearson M."/>
            <person name="Priest M."/>
            <person name="Roberts A."/>
            <person name="Saif S."/>
            <person name="Shea T."/>
            <person name="Sykes S."/>
            <person name="Wortman J."/>
            <person name="Nusbaum C."/>
            <person name="Birren B."/>
        </authorList>
    </citation>
    <scope>NUCLEOTIDE SEQUENCE</scope>
    <source>
        <strain evidence="4">CBS 10737</strain>
    </source>
</reference>
<dbReference type="PANTHER" id="PTHR35192">
    <property type="entry name" value="PROTEIN, PUTATIVE-RELATED"/>
    <property type="match status" value="1"/>
</dbReference>
<dbReference type="AlphaFoldDB" id="A0A1B9HZZ1"/>
<feature type="signal peptide" evidence="1">
    <location>
        <begin position="1"/>
        <end position="22"/>
    </location>
</feature>
<evidence type="ECO:0000313" key="4">
    <source>
        <dbReference type="EMBL" id="WWC72918.1"/>
    </source>
</evidence>
<dbReference type="STRING" id="1296096.A0A1B9HZZ1"/>
<keyword evidence="1" id="KW-0732">Signal</keyword>
<dbReference type="InterPro" id="IPR048661">
    <property type="entry name" value="CPL1-like"/>
</dbReference>
<dbReference type="Pfam" id="PF21671">
    <property type="entry name" value="CPL1-like"/>
    <property type="match status" value="1"/>
</dbReference>
<dbReference type="KEGG" id="kpin:30173941"/>
<evidence type="ECO:0000313" key="3">
    <source>
        <dbReference type="EMBL" id="OCF48791.1"/>
    </source>
</evidence>
<feature type="chain" id="PRO_5008628259" description="Protein CPL1-like domain-containing protein" evidence="1">
    <location>
        <begin position="23"/>
        <end position="303"/>
    </location>
</feature>
<dbReference type="PANTHER" id="PTHR35192:SF2">
    <property type="entry name" value="APPLE DOMAIN-CONTAINING PROTEIN"/>
    <property type="match status" value="1"/>
</dbReference>
<dbReference type="InterPro" id="IPR038955">
    <property type="entry name" value="PriA/CPL1_fungi"/>
</dbReference>
<dbReference type="OrthoDB" id="2560920at2759"/>
<dbReference type="GeneID" id="30173941"/>
<protein>
    <recommendedName>
        <fullName evidence="2">Protein CPL1-like domain-containing protein</fullName>
    </recommendedName>
</protein>
<dbReference type="EMBL" id="KI894013">
    <property type="protein sequence ID" value="OCF48791.1"/>
    <property type="molecule type" value="Genomic_DNA"/>
</dbReference>
<reference evidence="4" key="4">
    <citation type="submission" date="2024-02" db="EMBL/GenBank/DDBJ databases">
        <title>Comparative genomics of Cryptococcus and Kwoniella reveals pathogenesis evolution and contrasting modes of karyotype evolution via chromosome fusion or intercentromeric recombination.</title>
        <authorList>
            <person name="Coelho M.A."/>
            <person name="David-Palma M."/>
            <person name="Shea T."/>
            <person name="Bowers K."/>
            <person name="McGinley-Smith S."/>
            <person name="Mohammad A.W."/>
            <person name="Gnirke A."/>
            <person name="Yurkov A.M."/>
            <person name="Nowrousian M."/>
            <person name="Sun S."/>
            <person name="Cuomo C.A."/>
            <person name="Heitman J."/>
        </authorList>
    </citation>
    <scope>NUCLEOTIDE SEQUENCE</scope>
    <source>
        <strain evidence="4">CBS 10737</strain>
    </source>
</reference>
<proteinExistence type="predicted"/>
<organism evidence="3">
    <name type="scientific">Kwoniella pini CBS 10737</name>
    <dbReference type="NCBI Taxonomy" id="1296096"/>
    <lineage>
        <taxon>Eukaryota</taxon>
        <taxon>Fungi</taxon>
        <taxon>Dikarya</taxon>
        <taxon>Basidiomycota</taxon>
        <taxon>Agaricomycotina</taxon>
        <taxon>Tremellomycetes</taxon>
        <taxon>Tremellales</taxon>
        <taxon>Cryptococcaceae</taxon>
        <taxon>Kwoniella</taxon>
    </lineage>
</organism>
<evidence type="ECO:0000256" key="1">
    <source>
        <dbReference type="SAM" id="SignalP"/>
    </source>
</evidence>